<dbReference type="AlphaFoldDB" id="A0A445MY30"/>
<name>A0A445MY30_9BACT</name>
<keyword evidence="1" id="KW-0812">Transmembrane</keyword>
<keyword evidence="1" id="KW-0472">Membrane</keyword>
<sequence length="55" mass="6232">MEAFLALEINQLGAIILFIYQILAAISILRPTRGSIFFKKIMRGIWLVKQALSLP</sequence>
<reference evidence="2" key="1">
    <citation type="submission" date="2018-01" db="EMBL/GenBank/DDBJ databases">
        <authorList>
            <person name="Regsiter A."/>
            <person name="William W."/>
        </authorList>
    </citation>
    <scope>NUCLEOTIDE SEQUENCE</scope>
    <source>
        <strain evidence="2">TRIP AH-1</strain>
    </source>
</reference>
<protein>
    <submittedName>
        <fullName evidence="2">Uncharacterized protein</fullName>
    </submittedName>
</protein>
<dbReference type="EMBL" id="OJIN01000137">
    <property type="protein sequence ID" value="SPD74282.1"/>
    <property type="molecule type" value="Genomic_DNA"/>
</dbReference>
<gene>
    <name evidence="2" type="ORF">PITCH_A2210004</name>
</gene>
<accession>A0A445MY30</accession>
<organism evidence="2">
    <name type="scientific">uncultured Desulfobacterium sp</name>
    <dbReference type="NCBI Taxonomy" id="201089"/>
    <lineage>
        <taxon>Bacteria</taxon>
        <taxon>Pseudomonadati</taxon>
        <taxon>Thermodesulfobacteriota</taxon>
        <taxon>Desulfobacteria</taxon>
        <taxon>Desulfobacterales</taxon>
        <taxon>Desulfobacteriaceae</taxon>
        <taxon>Desulfobacterium</taxon>
        <taxon>environmental samples</taxon>
    </lineage>
</organism>
<evidence type="ECO:0000313" key="2">
    <source>
        <dbReference type="EMBL" id="SPD74282.1"/>
    </source>
</evidence>
<evidence type="ECO:0000256" key="1">
    <source>
        <dbReference type="SAM" id="Phobius"/>
    </source>
</evidence>
<feature type="transmembrane region" description="Helical" evidence="1">
    <location>
        <begin position="12"/>
        <end position="29"/>
    </location>
</feature>
<proteinExistence type="predicted"/>
<keyword evidence="1" id="KW-1133">Transmembrane helix</keyword>